<dbReference type="GO" id="GO:0046872">
    <property type="term" value="F:metal ion binding"/>
    <property type="evidence" value="ECO:0007669"/>
    <property type="project" value="UniProtKB-KW"/>
</dbReference>
<feature type="transmembrane region" description="Helical" evidence="8">
    <location>
        <begin position="105"/>
        <end position="123"/>
    </location>
</feature>
<evidence type="ECO:0000313" key="9">
    <source>
        <dbReference type="EMBL" id="OQP54556.1"/>
    </source>
</evidence>
<dbReference type="OrthoDB" id="9813689at2"/>
<feature type="transmembrane region" description="Helical" evidence="8">
    <location>
        <begin position="48"/>
        <end position="66"/>
    </location>
</feature>
<feature type="transmembrane region" description="Helical" evidence="8">
    <location>
        <begin position="135"/>
        <end position="153"/>
    </location>
</feature>
<name>A0A1V9F8K9_9BACT</name>
<keyword evidence="3" id="KW-1003">Cell membrane</keyword>
<dbReference type="STRING" id="354355.SAMN05660816_01823"/>
<keyword evidence="4 8" id="KW-0812">Transmembrane</keyword>
<dbReference type="PANTHER" id="PTHR20855:SF3">
    <property type="entry name" value="LD03007P"/>
    <property type="match status" value="1"/>
</dbReference>
<dbReference type="GO" id="GO:0005886">
    <property type="term" value="C:plasma membrane"/>
    <property type="evidence" value="ECO:0007669"/>
    <property type="project" value="UniProtKB-SubCell"/>
</dbReference>
<evidence type="ECO:0000256" key="5">
    <source>
        <dbReference type="ARBA" id="ARBA00022989"/>
    </source>
</evidence>
<comment type="subcellular location">
    <subcellularLocation>
        <location evidence="1">Cell membrane</location>
        <topology evidence="1">Multi-pass membrane protein</topology>
    </subcellularLocation>
</comment>
<sequence>MESYTRKQDVVNGLIHGFGMLFGISAIPVLTAIATANNNVPGIVGSGIYGFCFLMLFTASTIFHITRDPAIRLLFMKLDHISIYFFIAGTYTPFLLVFLNNSFGISLLVILWSLAVVGVFIKIRWTGRFDVISTIVYLAMGWIMLVGWGKFFNAMPGDVLIFIILGGVLYTVGSFFYLWDKYTYTHAVWHSFVLAAAICHYIAVLLTI</sequence>
<protein>
    <submittedName>
        <fullName evidence="9">Hemolysin D</fullName>
    </submittedName>
</protein>
<feature type="transmembrane region" description="Helical" evidence="8">
    <location>
        <begin position="159"/>
        <end position="179"/>
    </location>
</feature>
<organism evidence="9 10">
    <name type="scientific">Niastella yeongjuensis</name>
    <dbReference type="NCBI Taxonomy" id="354355"/>
    <lineage>
        <taxon>Bacteria</taxon>
        <taxon>Pseudomonadati</taxon>
        <taxon>Bacteroidota</taxon>
        <taxon>Chitinophagia</taxon>
        <taxon>Chitinophagales</taxon>
        <taxon>Chitinophagaceae</taxon>
        <taxon>Niastella</taxon>
    </lineage>
</organism>
<feature type="transmembrane region" description="Helical" evidence="8">
    <location>
        <begin position="12"/>
        <end position="36"/>
    </location>
</feature>
<feature type="binding site" evidence="7">
    <location>
        <position position="186"/>
    </location>
    <ligand>
        <name>Zn(2+)</name>
        <dbReference type="ChEBI" id="CHEBI:29105"/>
    </ligand>
</feature>
<dbReference type="PANTHER" id="PTHR20855">
    <property type="entry name" value="ADIPOR/PROGESTIN RECEPTOR-RELATED"/>
    <property type="match status" value="1"/>
</dbReference>
<feature type="binding site" evidence="7">
    <location>
        <position position="190"/>
    </location>
    <ligand>
        <name>Zn(2+)</name>
        <dbReference type="ChEBI" id="CHEBI:29105"/>
    </ligand>
</feature>
<gene>
    <name evidence="9" type="ORF">A4H97_21545</name>
</gene>
<dbReference type="NCBIfam" id="TIGR01065">
    <property type="entry name" value="hlyIII"/>
    <property type="match status" value="1"/>
</dbReference>
<proteinExistence type="inferred from homology"/>
<evidence type="ECO:0000256" key="4">
    <source>
        <dbReference type="ARBA" id="ARBA00022692"/>
    </source>
</evidence>
<keyword evidence="6 8" id="KW-0472">Membrane</keyword>
<dbReference type="InterPro" id="IPR004254">
    <property type="entry name" value="AdipoR/HlyIII-related"/>
</dbReference>
<reference evidence="10" key="1">
    <citation type="submission" date="2016-04" db="EMBL/GenBank/DDBJ databases">
        <authorList>
            <person name="Chen L."/>
            <person name="Zhuang W."/>
            <person name="Wang G."/>
        </authorList>
    </citation>
    <scope>NUCLEOTIDE SEQUENCE [LARGE SCALE GENOMIC DNA]</scope>
    <source>
        <strain evidence="10">17621</strain>
    </source>
</reference>
<feature type="transmembrane region" description="Helical" evidence="8">
    <location>
        <begin position="186"/>
        <end position="206"/>
    </location>
</feature>
<comment type="caution">
    <text evidence="9">The sequence shown here is derived from an EMBL/GenBank/DDBJ whole genome shotgun (WGS) entry which is preliminary data.</text>
</comment>
<evidence type="ECO:0000256" key="3">
    <source>
        <dbReference type="ARBA" id="ARBA00022475"/>
    </source>
</evidence>
<feature type="binding site" evidence="7">
    <location>
        <position position="64"/>
    </location>
    <ligand>
        <name>Zn(2+)</name>
        <dbReference type="ChEBI" id="CHEBI:29105"/>
    </ligand>
</feature>
<keyword evidence="10" id="KW-1185">Reference proteome</keyword>
<keyword evidence="7" id="KW-0862">Zinc</keyword>
<dbReference type="Proteomes" id="UP000192610">
    <property type="component" value="Unassembled WGS sequence"/>
</dbReference>
<keyword evidence="7" id="KW-0479">Metal-binding</keyword>
<evidence type="ECO:0000256" key="2">
    <source>
        <dbReference type="ARBA" id="ARBA00008488"/>
    </source>
</evidence>
<dbReference type="EMBL" id="LVXG01000003">
    <property type="protein sequence ID" value="OQP54556.1"/>
    <property type="molecule type" value="Genomic_DNA"/>
</dbReference>
<evidence type="ECO:0000256" key="1">
    <source>
        <dbReference type="ARBA" id="ARBA00004651"/>
    </source>
</evidence>
<dbReference type="RefSeq" id="WP_081197386.1">
    <property type="nucleotide sequence ID" value="NZ_FOCZ01000003.1"/>
</dbReference>
<keyword evidence="5 8" id="KW-1133">Transmembrane helix</keyword>
<evidence type="ECO:0000313" key="10">
    <source>
        <dbReference type="Proteomes" id="UP000192610"/>
    </source>
</evidence>
<evidence type="ECO:0000256" key="6">
    <source>
        <dbReference type="ARBA" id="ARBA00023136"/>
    </source>
</evidence>
<dbReference type="AlphaFoldDB" id="A0A1V9F8K9"/>
<feature type="transmembrane region" description="Helical" evidence="8">
    <location>
        <begin position="78"/>
        <end position="99"/>
    </location>
</feature>
<dbReference type="InterPro" id="IPR005744">
    <property type="entry name" value="Hy-lIII"/>
</dbReference>
<dbReference type="GO" id="GO:0140911">
    <property type="term" value="F:pore-forming activity"/>
    <property type="evidence" value="ECO:0007669"/>
    <property type="project" value="InterPro"/>
</dbReference>
<accession>A0A1V9F8K9</accession>
<evidence type="ECO:0000256" key="8">
    <source>
        <dbReference type="SAM" id="Phobius"/>
    </source>
</evidence>
<evidence type="ECO:0000256" key="7">
    <source>
        <dbReference type="PIRSR" id="PIRSR604254-1"/>
    </source>
</evidence>
<dbReference type="Pfam" id="PF03006">
    <property type="entry name" value="HlyIII"/>
    <property type="match status" value="1"/>
</dbReference>
<comment type="similarity">
    <text evidence="2">Belongs to the UPF0073 (Hly-III) family.</text>
</comment>